<evidence type="ECO:0000256" key="7">
    <source>
        <dbReference type="ARBA" id="ARBA00022840"/>
    </source>
</evidence>
<feature type="domain" description="Signal transduction histidine kinase HWE region" evidence="10">
    <location>
        <begin position="169"/>
        <end position="251"/>
    </location>
</feature>
<dbReference type="Pfam" id="PF25487">
    <property type="entry name" value="ETR1_N"/>
    <property type="match status" value="1"/>
</dbReference>
<evidence type="ECO:0000256" key="4">
    <source>
        <dbReference type="ARBA" id="ARBA00022679"/>
    </source>
</evidence>
<evidence type="ECO:0000259" key="10">
    <source>
        <dbReference type="SMART" id="SM00911"/>
    </source>
</evidence>
<dbReference type="PANTHER" id="PTHR41523:SF7">
    <property type="entry name" value="HISTIDINE KINASE"/>
    <property type="match status" value="1"/>
</dbReference>
<keyword evidence="5" id="KW-0547">Nucleotide-binding</keyword>
<proteinExistence type="predicted"/>
<keyword evidence="6" id="KW-0418">Kinase</keyword>
<dbReference type="InterPro" id="IPR036890">
    <property type="entry name" value="HATPase_C_sf"/>
</dbReference>
<evidence type="ECO:0000256" key="5">
    <source>
        <dbReference type="ARBA" id="ARBA00022741"/>
    </source>
</evidence>
<keyword evidence="9" id="KW-1133">Transmembrane helix</keyword>
<organism evidence="11 12">
    <name type="scientific">Blastomonas fulva</name>
    <dbReference type="NCBI Taxonomy" id="1550728"/>
    <lineage>
        <taxon>Bacteria</taxon>
        <taxon>Pseudomonadati</taxon>
        <taxon>Pseudomonadota</taxon>
        <taxon>Alphaproteobacteria</taxon>
        <taxon>Sphingomonadales</taxon>
        <taxon>Sphingomonadaceae</taxon>
        <taxon>Blastomonas</taxon>
    </lineage>
</organism>
<feature type="transmembrane region" description="Helical" evidence="9">
    <location>
        <begin position="27"/>
        <end position="49"/>
    </location>
</feature>
<reference evidence="11 12" key="1">
    <citation type="submission" date="2017-03" db="EMBL/GenBank/DDBJ databases">
        <title>Complete genome sequence of Blastomonas fulva degrading microcsystin LR.</title>
        <authorList>
            <person name="Lee H.-g."/>
            <person name="Jin L."/>
            <person name="oh H.-M."/>
        </authorList>
    </citation>
    <scope>NUCLEOTIDE SEQUENCE [LARGE SCALE GENOMIC DNA]</scope>
    <source>
        <strain evidence="11 12">T2</strain>
    </source>
</reference>
<keyword evidence="12" id="KW-1185">Reference proteome</keyword>
<keyword evidence="9" id="KW-0812">Transmembrane</keyword>
<dbReference type="GeneID" id="303484122"/>
<evidence type="ECO:0000256" key="2">
    <source>
        <dbReference type="ARBA" id="ARBA00012438"/>
    </source>
</evidence>
<evidence type="ECO:0000313" key="11">
    <source>
        <dbReference type="EMBL" id="ASR50199.1"/>
    </source>
</evidence>
<dbReference type="InterPro" id="IPR058544">
    <property type="entry name" value="ETR1_N"/>
</dbReference>
<dbReference type="InterPro" id="IPR011102">
    <property type="entry name" value="Sig_transdc_His_kinase_HWE"/>
</dbReference>
<feature type="coiled-coil region" evidence="8">
    <location>
        <begin position="128"/>
        <end position="162"/>
    </location>
</feature>
<keyword evidence="7" id="KW-0067">ATP-binding</keyword>
<evidence type="ECO:0000256" key="3">
    <source>
        <dbReference type="ARBA" id="ARBA00022553"/>
    </source>
</evidence>
<evidence type="ECO:0000313" key="12">
    <source>
        <dbReference type="Proteomes" id="UP000258016"/>
    </source>
</evidence>
<keyword evidence="9" id="KW-0472">Membrane</keyword>
<protein>
    <recommendedName>
        <fullName evidence="2">histidine kinase</fullName>
        <ecNumber evidence="2">2.7.13.3</ecNumber>
    </recommendedName>
</protein>
<evidence type="ECO:0000256" key="1">
    <source>
        <dbReference type="ARBA" id="ARBA00000085"/>
    </source>
</evidence>
<dbReference type="RefSeq" id="WP_117351152.1">
    <property type="nucleotide sequence ID" value="NZ_CP020083.1"/>
</dbReference>
<dbReference type="SMART" id="SM00911">
    <property type="entry name" value="HWE_HK"/>
    <property type="match status" value="1"/>
</dbReference>
<gene>
    <name evidence="11" type="ORF">B5J99_00850</name>
</gene>
<sequence length="381" mass="41366">MDHALTYGDYMPHGMCLLWEPWLVTLWAGSDLLIFLAYTAIPIALLTILRRRTEVPHAGVVALFASFILLCGLTHLMGIVTLWYPIYPWVGWIKLATGVVSMTTAFALFRMIPDIVRLPSPAALAAANESLNAEIAAHRETLASLDQQVRERTAELEKATAALAVQAREAVHRSGNLLTVVHSLATQSARGSRYTDQFLASFLGRVQTLADTTRAIAKSDSSSAEIVQVVASGLAVLHETYGGRITSRGPALTIDPVAAQQLSLALYELTTNTQKYGLGASNSAEVEVRWTADSEKFEFEWRESGIDLTALEASSSTEGFGSKLLMRIVPRMLNGTAERTFQSGEMIYRLAAPISAVALHKTDESGGQLAARIIDTTFGLD</sequence>
<feature type="transmembrane region" description="Helical" evidence="9">
    <location>
        <begin position="61"/>
        <end position="83"/>
    </location>
</feature>
<dbReference type="Pfam" id="PF07536">
    <property type="entry name" value="HWE_HK"/>
    <property type="match status" value="1"/>
</dbReference>
<feature type="transmembrane region" description="Helical" evidence="9">
    <location>
        <begin position="89"/>
        <end position="109"/>
    </location>
</feature>
<accession>A0ABN5B253</accession>
<dbReference type="EC" id="2.7.13.3" evidence="2"/>
<comment type="catalytic activity">
    <reaction evidence="1">
        <text>ATP + protein L-histidine = ADP + protein N-phospho-L-histidine.</text>
        <dbReference type="EC" id="2.7.13.3"/>
    </reaction>
</comment>
<dbReference type="PANTHER" id="PTHR41523">
    <property type="entry name" value="TWO-COMPONENT SYSTEM SENSOR PROTEIN"/>
    <property type="match status" value="1"/>
</dbReference>
<evidence type="ECO:0000256" key="9">
    <source>
        <dbReference type="SAM" id="Phobius"/>
    </source>
</evidence>
<keyword evidence="8" id="KW-0175">Coiled coil</keyword>
<dbReference type="Gene3D" id="3.30.565.10">
    <property type="entry name" value="Histidine kinase-like ATPase, C-terminal domain"/>
    <property type="match status" value="1"/>
</dbReference>
<dbReference type="Proteomes" id="UP000258016">
    <property type="component" value="Chromosome"/>
</dbReference>
<evidence type="ECO:0000256" key="8">
    <source>
        <dbReference type="SAM" id="Coils"/>
    </source>
</evidence>
<dbReference type="EMBL" id="CP020083">
    <property type="protein sequence ID" value="ASR50199.1"/>
    <property type="molecule type" value="Genomic_DNA"/>
</dbReference>
<keyword evidence="4" id="KW-0808">Transferase</keyword>
<name>A0ABN5B253_9SPHN</name>
<evidence type="ECO:0000256" key="6">
    <source>
        <dbReference type="ARBA" id="ARBA00022777"/>
    </source>
</evidence>
<keyword evidence="3" id="KW-0597">Phosphoprotein</keyword>